<dbReference type="EMBL" id="KN835985">
    <property type="protein sequence ID" value="KIK33254.1"/>
    <property type="molecule type" value="Genomic_DNA"/>
</dbReference>
<gene>
    <name evidence="1" type="ORF">CY34DRAFT_55802</name>
</gene>
<reference evidence="1 2" key="1">
    <citation type="submission" date="2014-04" db="EMBL/GenBank/DDBJ databases">
        <authorList>
            <consortium name="DOE Joint Genome Institute"/>
            <person name="Kuo A."/>
            <person name="Ruytinx J."/>
            <person name="Rineau F."/>
            <person name="Colpaert J."/>
            <person name="Kohler A."/>
            <person name="Nagy L.G."/>
            <person name="Floudas D."/>
            <person name="Copeland A."/>
            <person name="Barry K.W."/>
            <person name="Cichocki N."/>
            <person name="Veneault-Fourrey C."/>
            <person name="LaButti K."/>
            <person name="Lindquist E.A."/>
            <person name="Lipzen A."/>
            <person name="Lundell T."/>
            <person name="Morin E."/>
            <person name="Murat C."/>
            <person name="Sun H."/>
            <person name="Tunlid A."/>
            <person name="Henrissat B."/>
            <person name="Grigoriev I.V."/>
            <person name="Hibbett D.S."/>
            <person name="Martin F."/>
            <person name="Nordberg H.P."/>
            <person name="Cantor M.N."/>
            <person name="Hua S.X."/>
        </authorList>
    </citation>
    <scope>NUCLEOTIDE SEQUENCE [LARGE SCALE GENOMIC DNA]</scope>
    <source>
        <strain evidence="1 2">UH-Slu-Lm8-n1</strain>
    </source>
</reference>
<organism evidence="1 2">
    <name type="scientific">Suillus luteus UH-Slu-Lm8-n1</name>
    <dbReference type="NCBI Taxonomy" id="930992"/>
    <lineage>
        <taxon>Eukaryota</taxon>
        <taxon>Fungi</taxon>
        <taxon>Dikarya</taxon>
        <taxon>Basidiomycota</taxon>
        <taxon>Agaricomycotina</taxon>
        <taxon>Agaricomycetes</taxon>
        <taxon>Agaricomycetidae</taxon>
        <taxon>Boletales</taxon>
        <taxon>Suillineae</taxon>
        <taxon>Suillaceae</taxon>
        <taxon>Suillus</taxon>
    </lineage>
</organism>
<dbReference type="STRING" id="930992.A0A0D0A4T6"/>
<dbReference type="OrthoDB" id="3043316at2759"/>
<dbReference type="Proteomes" id="UP000054485">
    <property type="component" value="Unassembled WGS sequence"/>
</dbReference>
<proteinExistence type="predicted"/>
<dbReference type="HOGENOM" id="CLU_2819735_0_0_1"/>
<keyword evidence="2" id="KW-1185">Reference proteome</keyword>
<sequence>AAPGEWIAARYSGKGMVHTWLSGKAQAGMALGLGHTRGVARTRVEEWFPDIMKVTEKRWKKAKAKNL</sequence>
<reference evidence="2" key="2">
    <citation type="submission" date="2015-01" db="EMBL/GenBank/DDBJ databases">
        <title>Evolutionary Origins and Diversification of the Mycorrhizal Mutualists.</title>
        <authorList>
            <consortium name="DOE Joint Genome Institute"/>
            <consortium name="Mycorrhizal Genomics Consortium"/>
            <person name="Kohler A."/>
            <person name="Kuo A."/>
            <person name="Nagy L.G."/>
            <person name="Floudas D."/>
            <person name="Copeland A."/>
            <person name="Barry K.W."/>
            <person name="Cichocki N."/>
            <person name="Veneault-Fourrey C."/>
            <person name="LaButti K."/>
            <person name="Lindquist E.A."/>
            <person name="Lipzen A."/>
            <person name="Lundell T."/>
            <person name="Morin E."/>
            <person name="Murat C."/>
            <person name="Riley R."/>
            <person name="Ohm R."/>
            <person name="Sun H."/>
            <person name="Tunlid A."/>
            <person name="Henrissat B."/>
            <person name="Grigoriev I.V."/>
            <person name="Hibbett D.S."/>
            <person name="Martin F."/>
        </authorList>
    </citation>
    <scope>NUCLEOTIDE SEQUENCE [LARGE SCALE GENOMIC DNA]</scope>
    <source>
        <strain evidence="2">UH-Slu-Lm8-n1</strain>
    </source>
</reference>
<dbReference type="InParanoid" id="A0A0D0A4T6"/>
<name>A0A0D0A4T6_9AGAM</name>
<feature type="non-terminal residue" evidence="1">
    <location>
        <position position="1"/>
    </location>
</feature>
<accession>A0A0D0A4T6</accession>
<evidence type="ECO:0000313" key="1">
    <source>
        <dbReference type="EMBL" id="KIK33254.1"/>
    </source>
</evidence>
<feature type="non-terminal residue" evidence="1">
    <location>
        <position position="67"/>
    </location>
</feature>
<protein>
    <submittedName>
        <fullName evidence="1">Uncharacterized protein</fullName>
    </submittedName>
</protein>
<evidence type="ECO:0000313" key="2">
    <source>
        <dbReference type="Proteomes" id="UP000054485"/>
    </source>
</evidence>
<dbReference type="AlphaFoldDB" id="A0A0D0A4T6"/>